<dbReference type="PANTHER" id="PTHR34677:SF3">
    <property type="entry name" value="BACTERIAL IG-LIKE DOMAIN-CONTAINING PROTEIN"/>
    <property type="match status" value="1"/>
</dbReference>
<dbReference type="SMART" id="SM00869">
    <property type="entry name" value="Autotransporter"/>
    <property type="match status" value="1"/>
</dbReference>
<accession>Q0AKY0</accession>
<dbReference type="InterPro" id="IPR013783">
    <property type="entry name" value="Ig-like_fold"/>
</dbReference>
<evidence type="ECO:0000256" key="1">
    <source>
        <dbReference type="ARBA" id="ARBA00004138"/>
    </source>
</evidence>
<dbReference type="InterPro" id="IPR017868">
    <property type="entry name" value="Filamin/ABP280_repeat-like"/>
</dbReference>
<dbReference type="eggNOG" id="COG3897">
    <property type="taxonomic scope" value="Bacteria"/>
</dbReference>
<keyword evidence="5" id="KW-0966">Cell projection</keyword>
<evidence type="ECO:0000313" key="9">
    <source>
        <dbReference type="Proteomes" id="UP000001964"/>
    </source>
</evidence>
<dbReference type="KEGG" id="mmr:Mmar10_2781"/>
<dbReference type="STRING" id="394221.Mmar10_2781"/>
<dbReference type="Pfam" id="PF22544">
    <property type="entry name" value="HYDIN_VesB_CFA65-like_Ig"/>
    <property type="match status" value="1"/>
</dbReference>
<feature type="region of interest" description="Disordered" evidence="6">
    <location>
        <begin position="2601"/>
        <end position="2620"/>
    </location>
</feature>
<dbReference type="InterPro" id="IPR057693">
    <property type="entry name" value="DUF7933"/>
</dbReference>
<dbReference type="InterPro" id="IPR055371">
    <property type="entry name" value="SpaA_PFL_dom_4"/>
</dbReference>
<dbReference type="InterPro" id="IPR053879">
    <property type="entry name" value="HYDIN_VesB_CFA65-like_Ig"/>
</dbReference>
<dbReference type="HOGENOM" id="CLU_226525_0_0_5"/>
<dbReference type="EMBL" id="CP000449">
    <property type="protein sequence ID" value="ABI67063.1"/>
    <property type="molecule type" value="Genomic_DNA"/>
</dbReference>
<evidence type="ECO:0000256" key="5">
    <source>
        <dbReference type="ARBA" id="ARBA00023273"/>
    </source>
</evidence>
<dbReference type="InterPro" id="IPR036709">
    <property type="entry name" value="Autotransporte_beta_dom_sf"/>
</dbReference>
<dbReference type="eggNOG" id="COG3468">
    <property type="taxonomic scope" value="Bacteria"/>
</dbReference>
<dbReference type="Pfam" id="PF19078">
    <property type="entry name" value="Big_12"/>
    <property type="match status" value="12"/>
</dbReference>
<sequence length="2886" mass="288026" precursor="true">MRDILGFVSIFGRSEFPSRGAGQAKSSIAIPRIAPVRLAALLAAGLAGGALAASDASAQFFVTASSATYETGDEPRIDPGENAFISHTIWGNGSETLTGFTFTVDYGAVLAGARLDLGSISTFNCGTPEVSSNGLGLVSVSSVDPVGQCLIRYSVSIPASTPASSASNTYVASPSNITGTGSTSGAIDRDWDDFNIEVGLDTAAPSPVITGPGGPVDAPFNIDISFLEFGLYSETIDGFAVSDLVVANATVAFADLGGDAAQTGDGVSSVTIEVTPTGAGTPITVQLPAATVVDQSGNDNTASSVYSVVYDVDGDPRDDVDFTAVFVANPVDPLDQATLRFTITNNSADDLTAGQFDLDIDASSSTDFVGVAPAALPCGASSTATLFSANTFVRFSSMELLSGGSCSFDLPIEIDDALAAGNYGFSTTALNYNLGVDSYTDTQAADVLTVDFAEGAGGTIQFTKTFADDEVAPGDTIDVEFFIAATGAFTTTGIAFTDDLDAMLSSATATGTPLSDVCGAGSSLTGTSVLSLTGGNLASEGSCTFTVTLSVPAGAADGTYTNTTGNLTATRSDDGAVTIDPASDSFDVNVPGGTPPSVTISGDTDDLGVAFSRDIAVRFSEPITDLVAGDFALTNATSDGLSGSGSDWTLTVSPVGTGAVAVFLPAAVVQDAEGDDNALSNTFTFDAVAGDPEIDIEGNSVSIVDGDVSPSLADHTQFVPTDVTAGTSSRTFTIENLGTDTLTITNVALSGANMADFSITSAPAASVTPGATTTFTIGFDPSVAASRAATVTVTSDDADEASYDFAIAGVGTVLPEIRVAGAGNTINIAYADASPSVADGTDFGSLAADSGAASATFTINNDGGAALTLGSEAVSISGSNDFSVTAQPATTVAAGDSTTFTILFDPAIAGASNATVSIANDDGDEAPFLFGIMGVGTDNIAPSGHTVAFDAALYGASNYAAASFTIDDPETLTNYSYTISSDGGGANVTGTGNIPIPAAGDPSEFQVSGVDVSGLNEGTLTVSVVLTDASGNAATAVTNTVALDLTGPTPSISTGSADPVSGAFSLTVDFGEAVTGFLVGDISVGNGALSAFSDNGGGDFSATVTPSADGSVTVDVGSGVAQDAAGNDNVAATQFVIENDETPPTVALSTGSADPVSGAFAITATFSEGVNGFGLGDFSVGNGAASNFAATSATVYTATITPAADGTVTVDISGAVAQDDAGNNNAAATQFSIENDETVPTVALTSGAADPIAGTFTITATFSEDVTSFAAGDFAVGNGAVSNFSATSATVYTATITPAADGTVTVDVAGGAAQDSAGNDSTAATQFSIENDETVPTVVLTTGSVDPVSGAFTITATFSEGVNGFGLGDFSVGNGGASNFAAMSVTVYTATITPASDGSVTVDVGANAAQDGAGNGNAAATQFSIENDETLPTVALSTGSADPVSGTFTITATFSESVTGFAVGDFSVGNGSASDFAATSATVYTATITPAADGTVTVDVAGAVAQDAAGNDNSAATQFSIENDETLSTVTLTTGSSDPVSGAFTITATFSEAVTGFAVDDFAVGNGSVSNFLATSTTVYTATITPATDGTVTVDVAAGAAHDGAGNGNAAASQFSIENDETGPAVVLTTGSADPVSGAFTITATFSESVTGFGLGDLSVGNGAASNFSATSATAYTATITPAGDGSVTIDVAAGAAQDSAGNASLAATQFTIENDETAPTVALSTGSADPVSGAFTITATFSENVTGLVLADFGVGNGTASDFSATSATVYTATITPAADGTVTVDVAGAVAQDAAGNNNTAAPQFSIDNDETVPTVALTTGSSDPVSGAFAITATFSEAVTGFAVDDLSVGNGSASNFSATSTTVYTATITPTIDGTVTVDVAGGAAQDSAGNDSTAATQFSIENDETGPAVVLTTGSADPVSGAFIITATFSEAVTGLALGDFSVGNGAASSFSAISANVYTATITPVADGTVTVNVAGNAAQDGAGNGNVAAAQFSIENDETAPMVSLAGPAIDQVGTFTVSVDFSEDVTGLVLADFTVGNGSAANLAGSGNSYTVDVTPATSGSVTVNLAANSVQDAAGNANVAATQFAVDADLSLPGLDSLAVSDADLRVEDVGRSFTLTATFSEAMDPGQAPVFTFSTDLSATLSLDSGAFSAGDTVYTATYSVTDGGQVAADVDVTVSAAADAAGNALPDSPVADLLSVEMRRGSLFVAVAITGATDGSFDFSGDLGDFSVATVSQAGVTSFNDLVEGSYTFTAAAVDGFNLDAIGCTGGTSVLDSATGSATVTLGPTDSVTCEFTQIAEPDVDETVIPDVTIELPTLTDDPTSATSSFDLQNVGGEAFYFTASTDQPWLVIDPTSGSIPATGSLEFTVSFTAAVLDLAPGSYTATITVVEVSPPSQRGGGRKANALETLEIPVNIAIEPRLGDLTIITRTTAPEEGEGSFSYTSTLTALDGQTVLTAGGSASTTVNDVLRGSYVLTQLASEGWDLASLSCTGDLDGGNIYDLASGQVTIDLDAEENMVCTFANRRNEDYIRGVTLSAIRNFMATRADLILTNSPRLAGRMRSDRSSATPNSFAADFRDGRLNAQMSTSLGALRQAAEASQPQQPGAERFSLNGRTGLSSLDVWMQASVASVSDNRAGLGSDADFSIVHVGTDIMVSANVLAGVLLQYDQTDMTTGDWNSAVEGNGWMAGPYMVARISDRTYLDLRAAWGRSDNSVNPIGTYTDSFETDRWLIEANLAGDILHGGWRVTPGVGLAYFHESQDSYTDTLGIFIPGQTITIGRLSAGPEVAYRFENAAGGYVEPYLNVTALYDYDDADVFNAAGTLQTLGHLRGDARLGLTVEMANGGRISGEVSMIGLGEGDFEANNAMIRIRLPLSMH</sequence>
<protein>
    <submittedName>
        <fullName evidence="8">Outer membrane autotransporter barrel domain</fullName>
    </submittedName>
</protein>
<evidence type="ECO:0000256" key="2">
    <source>
        <dbReference type="ARBA" id="ARBA00004496"/>
    </source>
</evidence>
<keyword evidence="3" id="KW-0963">Cytoplasm</keyword>
<feature type="domain" description="Autotransporter" evidence="7">
    <location>
        <begin position="2624"/>
        <end position="2883"/>
    </location>
</feature>
<organism evidence="8 9">
    <name type="scientific">Maricaulis maris (strain MCS10)</name>
    <name type="common">Caulobacter maris</name>
    <dbReference type="NCBI Taxonomy" id="394221"/>
    <lineage>
        <taxon>Bacteria</taxon>
        <taxon>Pseudomonadati</taxon>
        <taxon>Pseudomonadota</taxon>
        <taxon>Alphaproteobacteria</taxon>
        <taxon>Maricaulales</taxon>
        <taxon>Maricaulaceae</taxon>
        <taxon>Maricaulis</taxon>
    </lineage>
</organism>
<name>Q0AKY0_MARMM</name>
<dbReference type="OrthoDB" id="9773411at2"/>
<dbReference type="Gene3D" id="2.60.40.10">
    <property type="entry name" value="Immunoglobulins"/>
    <property type="match status" value="3"/>
</dbReference>
<dbReference type="NCBIfam" id="NF012200">
    <property type="entry name" value="choice_anch_D"/>
    <property type="match status" value="2"/>
</dbReference>
<dbReference type="SUPFAM" id="SSF103515">
    <property type="entry name" value="Autotransporter"/>
    <property type="match status" value="1"/>
</dbReference>
<dbReference type="Pfam" id="PF25564">
    <property type="entry name" value="DUF7933"/>
    <property type="match status" value="2"/>
</dbReference>
<evidence type="ECO:0000256" key="3">
    <source>
        <dbReference type="ARBA" id="ARBA00022490"/>
    </source>
</evidence>
<gene>
    <name evidence="8" type="ordered locus">Mmar10_2781</name>
</gene>
<evidence type="ECO:0000313" key="8">
    <source>
        <dbReference type="EMBL" id="ABI67063.1"/>
    </source>
</evidence>
<dbReference type="InterPro" id="IPR005546">
    <property type="entry name" value="Autotransporte_beta"/>
</dbReference>
<dbReference type="PANTHER" id="PTHR34677">
    <property type="match status" value="1"/>
</dbReference>
<dbReference type="Gene3D" id="2.60.40.680">
    <property type="match status" value="1"/>
</dbReference>
<proteinExistence type="predicted"/>
<dbReference type="PROSITE" id="PS50194">
    <property type="entry name" value="FILAMIN_REPEAT"/>
    <property type="match status" value="1"/>
</dbReference>
<reference evidence="8 9" key="1">
    <citation type="submission" date="2006-08" db="EMBL/GenBank/DDBJ databases">
        <title>Complete sequence of Maricaulis maris MCS10.</title>
        <authorList>
            <consortium name="US DOE Joint Genome Institute"/>
            <person name="Copeland A."/>
            <person name="Lucas S."/>
            <person name="Lapidus A."/>
            <person name="Barry K."/>
            <person name="Detter J.C."/>
            <person name="Glavina del Rio T."/>
            <person name="Hammon N."/>
            <person name="Israni S."/>
            <person name="Dalin E."/>
            <person name="Tice H."/>
            <person name="Pitluck S."/>
            <person name="Saunders E."/>
            <person name="Brettin T."/>
            <person name="Bruce D."/>
            <person name="Han C."/>
            <person name="Tapia R."/>
            <person name="Gilna P."/>
            <person name="Schmutz J."/>
            <person name="Larimer F."/>
            <person name="Land M."/>
            <person name="Hauser L."/>
            <person name="Kyrpides N."/>
            <person name="Mikhailova N."/>
            <person name="Viollier P."/>
            <person name="Stephens C."/>
            <person name="Richardson P."/>
        </authorList>
    </citation>
    <scope>NUCLEOTIDE SEQUENCE [LARGE SCALE GENOMIC DNA]</scope>
    <source>
        <strain evidence="8 9">MCS10</strain>
    </source>
</reference>
<evidence type="ECO:0000256" key="4">
    <source>
        <dbReference type="ARBA" id="ARBA00023069"/>
    </source>
</evidence>
<dbReference type="Pfam" id="PF24514">
    <property type="entry name" value="SpaA_4"/>
    <property type="match status" value="1"/>
</dbReference>
<dbReference type="Proteomes" id="UP000001964">
    <property type="component" value="Chromosome"/>
</dbReference>
<dbReference type="GO" id="GO:0005737">
    <property type="term" value="C:cytoplasm"/>
    <property type="evidence" value="ECO:0007669"/>
    <property type="project" value="UniProtKB-SubCell"/>
</dbReference>
<dbReference type="InterPro" id="IPR044048">
    <property type="entry name" value="Big_12"/>
</dbReference>
<evidence type="ECO:0000256" key="6">
    <source>
        <dbReference type="SAM" id="MobiDB-lite"/>
    </source>
</evidence>
<dbReference type="Gene3D" id="2.40.128.130">
    <property type="entry name" value="Autotransporter beta-domain"/>
    <property type="match status" value="1"/>
</dbReference>
<comment type="subcellular location">
    <subcellularLocation>
        <location evidence="1">Cell projection</location>
        <location evidence="1">Cilium</location>
    </subcellularLocation>
    <subcellularLocation>
        <location evidence="2">Cytoplasm</location>
    </subcellularLocation>
</comment>
<dbReference type="PROSITE" id="PS51208">
    <property type="entry name" value="AUTOTRANSPORTER"/>
    <property type="match status" value="1"/>
</dbReference>
<evidence type="ECO:0000259" key="7">
    <source>
        <dbReference type="PROSITE" id="PS51208"/>
    </source>
</evidence>
<keyword evidence="4" id="KW-0969">Cilium</keyword>
<keyword evidence="9" id="KW-1185">Reference proteome</keyword>